<sequence>MTDRTNRTSTQPDDPRLQAVLPAVYEPCFLAVTDSIQAEAQRQAEAGAEEGRLIWAAEQTDGHGQHGPWASPPGGLYCAVLLRPDFPVDRWPEIGLVALLALGTTVAELLPPLTGLDHRWPNDILVNGHKVGGIYLTRSGEALIIGAQLNIAPPIEGWEYASLVDDAAAVTTPGEALSGFARHLIDSLQRWNDQGLAAILQSLGARGLHGLDAAGGITNEEGEPVALATFFQGLAL</sequence>
<dbReference type="Proteomes" id="UP000315400">
    <property type="component" value="Unassembled WGS sequence"/>
</dbReference>
<dbReference type="SUPFAM" id="SSF55681">
    <property type="entry name" value="Class II aaRS and biotin synthetases"/>
    <property type="match status" value="1"/>
</dbReference>
<dbReference type="Pfam" id="PF16917">
    <property type="entry name" value="BPL_LplA_LipB_2"/>
    <property type="match status" value="1"/>
</dbReference>
<dbReference type="PANTHER" id="PTHR12835">
    <property type="entry name" value="BIOTIN PROTEIN LIGASE"/>
    <property type="match status" value="1"/>
</dbReference>
<feature type="domain" description="BPL/LPL catalytic" evidence="1">
    <location>
        <begin position="14"/>
        <end position="196"/>
    </location>
</feature>
<evidence type="ECO:0000313" key="2">
    <source>
        <dbReference type="EMBL" id="TQE98875.1"/>
    </source>
</evidence>
<reference evidence="2 3" key="1">
    <citation type="submission" date="2019-06" db="EMBL/GenBank/DDBJ databases">
        <title>Metagenome assembled Genome of Spiribacter salinus SL48-SHIP from the microbial mat of Salt Lake 48 (Novosibirsk region, Russia).</title>
        <authorList>
            <person name="Shipova A."/>
            <person name="Rozanov A.S."/>
            <person name="Bryanskaya A.V."/>
            <person name="Peltek S.E."/>
        </authorList>
    </citation>
    <scope>NUCLEOTIDE SEQUENCE [LARGE SCALE GENOMIC DNA]</scope>
    <source>
        <strain evidence="2">SL48-SHIP-2</strain>
    </source>
</reference>
<keyword evidence="2" id="KW-0436">Ligase</keyword>
<comment type="caution">
    <text evidence="2">The sequence shown here is derived from an EMBL/GenBank/DDBJ whole genome shotgun (WGS) entry which is preliminary data.</text>
</comment>
<accession>A0A540VQ37</accession>
<name>A0A540VQ37_9GAMM</name>
<evidence type="ECO:0000313" key="3">
    <source>
        <dbReference type="Proteomes" id="UP000315400"/>
    </source>
</evidence>
<dbReference type="PANTHER" id="PTHR12835:SF5">
    <property type="entry name" value="BIOTIN--PROTEIN LIGASE"/>
    <property type="match status" value="1"/>
</dbReference>
<dbReference type="AlphaFoldDB" id="A0A540VQ37"/>
<dbReference type="EMBL" id="VIFK01000121">
    <property type="protein sequence ID" value="TQE98875.1"/>
    <property type="molecule type" value="Genomic_DNA"/>
</dbReference>
<protein>
    <submittedName>
        <fullName evidence="2">Biotin--[acetyl-CoA-carboxylase] ligase</fullName>
    </submittedName>
</protein>
<dbReference type="InterPro" id="IPR045864">
    <property type="entry name" value="aa-tRNA-synth_II/BPL/LPL"/>
</dbReference>
<proteinExistence type="predicted"/>
<gene>
    <name evidence="2" type="ORF">FKY71_11540</name>
</gene>
<evidence type="ECO:0000259" key="1">
    <source>
        <dbReference type="PROSITE" id="PS51733"/>
    </source>
</evidence>
<dbReference type="GO" id="GO:0005737">
    <property type="term" value="C:cytoplasm"/>
    <property type="evidence" value="ECO:0007669"/>
    <property type="project" value="TreeGrafter"/>
</dbReference>
<dbReference type="GO" id="GO:0004077">
    <property type="term" value="F:biotin--[biotin carboxyl-carrier protein] ligase activity"/>
    <property type="evidence" value="ECO:0007669"/>
    <property type="project" value="TreeGrafter"/>
</dbReference>
<dbReference type="Gene3D" id="3.30.930.10">
    <property type="entry name" value="Bira Bifunctional Protein, Domain 2"/>
    <property type="match status" value="1"/>
</dbReference>
<dbReference type="PROSITE" id="PS51733">
    <property type="entry name" value="BPL_LPL_CATALYTIC"/>
    <property type="match status" value="1"/>
</dbReference>
<dbReference type="InterPro" id="IPR004143">
    <property type="entry name" value="BPL_LPL_catalytic"/>
</dbReference>
<organism evidence="2 3">
    <name type="scientific">Spiribacter salinus</name>
    <dbReference type="NCBI Taxonomy" id="1335746"/>
    <lineage>
        <taxon>Bacteria</taxon>
        <taxon>Pseudomonadati</taxon>
        <taxon>Pseudomonadota</taxon>
        <taxon>Gammaproteobacteria</taxon>
        <taxon>Chromatiales</taxon>
        <taxon>Ectothiorhodospiraceae</taxon>
        <taxon>Spiribacter</taxon>
    </lineage>
</organism>